<evidence type="ECO:0000313" key="3">
    <source>
        <dbReference type="Proteomes" id="UP000730482"/>
    </source>
</evidence>
<feature type="transmembrane region" description="Helical" evidence="1">
    <location>
        <begin position="199"/>
        <end position="215"/>
    </location>
</feature>
<dbReference type="RefSeq" id="WP_212011213.1">
    <property type="nucleotide sequence ID" value="NZ_JAAFYZ010000078.1"/>
</dbReference>
<evidence type="ECO:0000256" key="1">
    <source>
        <dbReference type="SAM" id="Phobius"/>
    </source>
</evidence>
<keyword evidence="1" id="KW-1133">Transmembrane helix</keyword>
<proteinExistence type="predicted"/>
<accession>A0ABS5KUB4</accession>
<gene>
    <name evidence="2" type="ORF">KGQ19_22575</name>
</gene>
<comment type="caution">
    <text evidence="2">The sequence shown here is derived from an EMBL/GenBank/DDBJ whole genome shotgun (WGS) entry which is preliminary data.</text>
</comment>
<feature type="transmembrane region" description="Helical" evidence="1">
    <location>
        <begin position="285"/>
        <end position="304"/>
    </location>
</feature>
<feature type="transmembrane region" description="Helical" evidence="1">
    <location>
        <begin position="221"/>
        <end position="241"/>
    </location>
</feature>
<evidence type="ECO:0000313" key="2">
    <source>
        <dbReference type="EMBL" id="MBS2549653.1"/>
    </source>
</evidence>
<keyword evidence="1" id="KW-0812">Transmembrane</keyword>
<keyword evidence="1" id="KW-0472">Membrane</keyword>
<keyword evidence="3" id="KW-1185">Reference proteome</keyword>
<dbReference type="EMBL" id="JAAFYZ010000078">
    <property type="protein sequence ID" value="MBS2549653.1"/>
    <property type="molecule type" value="Genomic_DNA"/>
</dbReference>
<feature type="transmembrane region" description="Helical" evidence="1">
    <location>
        <begin position="168"/>
        <end position="187"/>
    </location>
</feature>
<feature type="transmembrane region" description="Helical" evidence="1">
    <location>
        <begin position="248"/>
        <end position="265"/>
    </location>
</feature>
<reference evidence="2 3" key="1">
    <citation type="submission" date="2020-02" db="EMBL/GenBank/DDBJ databases">
        <title>Acidophilic actinobacteria isolated from forest soil.</title>
        <authorList>
            <person name="Golinska P."/>
        </authorList>
    </citation>
    <scope>NUCLEOTIDE SEQUENCE [LARGE SCALE GENOMIC DNA]</scope>
    <source>
        <strain evidence="2 3">NL8</strain>
    </source>
</reference>
<feature type="transmembrane region" description="Helical" evidence="1">
    <location>
        <begin position="109"/>
        <end position="128"/>
    </location>
</feature>
<sequence>MTTLEQRYARILRLLPKTYQDDRAEVMLTALMDAADPGQTRPSLRETLSILVLAVRLRIAPRPASAGSGLVGQVLRRAVLVGLVAECIDAVHWDFFSSSGWGRGGGEPWFAPLEPLLLPAVILVLLLLGGRRLGRALCGLVLLVLVYQELTAASFYGPWYLFDLITTFASTGYTYNILLMLCAIVAFRSGTPALTGRRWWFAAWIGGSIAVGVAARQPGGSAAMTAVFAVGFWAMAVWSVSRARVSPVWPLALLVVVEQTLRLAFVMPGEDVGEVLRFQGITGPALAAEAVLAISALASLLFAYTDRRSRQRHVLPDAVA</sequence>
<feature type="transmembrane region" description="Helical" evidence="1">
    <location>
        <begin position="140"/>
        <end position="162"/>
    </location>
</feature>
<organism evidence="2 3">
    <name type="scientific">Catenulispora pinistramenti</name>
    <dbReference type="NCBI Taxonomy" id="2705254"/>
    <lineage>
        <taxon>Bacteria</taxon>
        <taxon>Bacillati</taxon>
        <taxon>Actinomycetota</taxon>
        <taxon>Actinomycetes</taxon>
        <taxon>Catenulisporales</taxon>
        <taxon>Catenulisporaceae</taxon>
        <taxon>Catenulispora</taxon>
    </lineage>
</organism>
<protein>
    <submittedName>
        <fullName evidence="2">Uncharacterized protein</fullName>
    </submittedName>
</protein>
<dbReference type="Proteomes" id="UP000730482">
    <property type="component" value="Unassembled WGS sequence"/>
</dbReference>
<name>A0ABS5KUB4_9ACTN</name>